<dbReference type="PANTHER" id="PTHR11085">
    <property type="entry name" value="NAD-DEPENDENT PROTEIN DEACYLASE SIRTUIN-5, MITOCHONDRIAL-RELATED"/>
    <property type="match status" value="1"/>
</dbReference>
<dbReference type="Pfam" id="PF02146">
    <property type="entry name" value="SIR2"/>
    <property type="match status" value="1"/>
</dbReference>
<gene>
    <name evidence="1" type="ORF">K8V20_06215</name>
</gene>
<reference evidence="1" key="1">
    <citation type="journal article" date="2021" name="PeerJ">
        <title>Extensive microbial diversity within the chicken gut microbiome revealed by metagenomics and culture.</title>
        <authorList>
            <person name="Gilroy R."/>
            <person name="Ravi A."/>
            <person name="Getino M."/>
            <person name="Pursley I."/>
            <person name="Horton D.L."/>
            <person name="Alikhan N.F."/>
            <person name="Baker D."/>
            <person name="Gharbi K."/>
            <person name="Hall N."/>
            <person name="Watson M."/>
            <person name="Adriaenssens E.M."/>
            <person name="Foster-Nyarko E."/>
            <person name="Jarju S."/>
            <person name="Secka A."/>
            <person name="Antonio M."/>
            <person name="Oren A."/>
            <person name="Chaudhuri R.R."/>
            <person name="La Ragione R."/>
            <person name="Hildebrand F."/>
            <person name="Pallen M.J."/>
        </authorList>
    </citation>
    <scope>NUCLEOTIDE SEQUENCE</scope>
    <source>
        <strain evidence="1">ChiBcec21-2208</strain>
    </source>
</reference>
<reference evidence="1" key="2">
    <citation type="submission" date="2021-09" db="EMBL/GenBank/DDBJ databases">
        <authorList>
            <person name="Gilroy R."/>
        </authorList>
    </citation>
    <scope>NUCLEOTIDE SEQUENCE</scope>
    <source>
        <strain evidence="1">ChiBcec21-2208</strain>
    </source>
</reference>
<dbReference type="Proteomes" id="UP000782880">
    <property type="component" value="Unassembled WGS sequence"/>
</dbReference>
<dbReference type="AlphaFoldDB" id="A0A921ILY4"/>
<organism evidence="1 2">
    <name type="scientific">Subdoligranulum variabile</name>
    <dbReference type="NCBI Taxonomy" id="214851"/>
    <lineage>
        <taxon>Bacteria</taxon>
        <taxon>Bacillati</taxon>
        <taxon>Bacillota</taxon>
        <taxon>Clostridia</taxon>
        <taxon>Eubacteriales</taxon>
        <taxon>Oscillospiraceae</taxon>
        <taxon>Subdoligranulum</taxon>
    </lineage>
</organism>
<name>A0A921ILY4_9FIRM</name>
<dbReference type="GO" id="GO:0017136">
    <property type="term" value="F:histone deacetylase activity, NAD-dependent"/>
    <property type="evidence" value="ECO:0007669"/>
    <property type="project" value="TreeGrafter"/>
</dbReference>
<feature type="non-terminal residue" evidence="1">
    <location>
        <position position="41"/>
    </location>
</feature>
<accession>A0A921ILY4</accession>
<dbReference type="InterPro" id="IPR029035">
    <property type="entry name" value="DHS-like_NAD/FAD-binding_dom"/>
</dbReference>
<dbReference type="PANTHER" id="PTHR11085:SF4">
    <property type="entry name" value="NAD-DEPENDENT PROTEIN DEACYLASE"/>
    <property type="match status" value="1"/>
</dbReference>
<dbReference type="EMBL" id="DYVE01000164">
    <property type="protein sequence ID" value="HJG28222.1"/>
    <property type="molecule type" value="Genomic_DNA"/>
</dbReference>
<sequence length="41" mass="4323">MVPALEAILAKSKNLVFFGGAGVSTESGIPDFRSVDGLYHQ</sequence>
<dbReference type="InterPro" id="IPR050134">
    <property type="entry name" value="NAD-dep_sirtuin_deacylases"/>
</dbReference>
<dbReference type="SUPFAM" id="SSF52467">
    <property type="entry name" value="DHS-like NAD/FAD-binding domain"/>
    <property type="match status" value="1"/>
</dbReference>
<comment type="caution">
    <text evidence="1">The sequence shown here is derived from an EMBL/GenBank/DDBJ whole genome shotgun (WGS) entry which is preliminary data.</text>
</comment>
<evidence type="ECO:0000313" key="2">
    <source>
        <dbReference type="Proteomes" id="UP000782880"/>
    </source>
</evidence>
<evidence type="ECO:0000313" key="1">
    <source>
        <dbReference type="EMBL" id="HJG28222.1"/>
    </source>
</evidence>
<dbReference type="Gene3D" id="3.40.50.1220">
    <property type="entry name" value="TPP-binding domain"/>
    <property type="match status" value="1"/>
</dbReference>
<dbReference type="InterPro" id="IPR003000">
    <property type="entry name" value="Sirtuin"/>
</dbReference>
<protein>
    <submittedName>
        <fullName evidence="1">NAD-dependent protein deacylase</fullName>
    </submittedName>
</protein>
<proteinExistence type="predicted"/>
<dbReference type="GO" id="GO:0070403">
    <property type="term" value="F:NAD+ binding"/>
    <property type="evidence" value="ECO:0007669"/>
    <property type="project" value="InterPro"/>
</dbReference>